<name>A0A914LFJ5_MELIC</name>
<reference evidence="2" key="1">
    <citation type="submission" date="2022-11" db="UniProtKB">
        <authorList>
            <consortium name="WormBaseParasite"/>
        </authorList>
    </citation>
    <scope>IDENTIFICATION</scope>
</reference>
<proteinExistence type="predicted"/>
<sequence length="60" mass="7144">MRVKRGEVGYLIARMFPSNYQRCTLPTAKCSFRITNVLFVLLKMFPSYYQRCPIHITRNI</sequence>
<evidence type="ECO:0000313" key="2">
    <source>
        <dbReference type="WBParaSite" id="Minc3s00482g13092"/>
    </source>
</evidence>
<keyword evidence="1" id="KW-1185">Reference proteome</keyword>
<dbReference type="AlphaFoldDB" id="A0A914LFJ5"/>
<evidence type="ECO:0000313" key="1">
    <source>
        <dbReference type="Proteomes" id="UP000887563"/>
    </source>
</evidence>
<protein>
    <submittedName>
        <fullName evidence="2">Uncharacterized protein</fullName>
    </submittedName>
</protein>
<accession>A0A914LFJ5</accession>
<dbReference type="Proteomes" id="UP000887563">
    <property type="component" value="Unplaced"/>
</dbReference>
<dbReference type="WBParaSite" id="Minc3s00482g13092">
    <property type="protein sequence ID" value="Minc3s00482g13092"/>
    <property type="gene ID" value="Minc3s00482g13092"/>
</dbReference>
<organism evidence="1 2">
    <name type="scientific">Meloidogyne incognita</name>
    <name type="common">Southern root-knot nematode worm</name>
    <name type="synonym">Oxyuris incognita</name>
    <dbReference type="NCBI Taxonomy" id="6306"/>
    <lineage>
        <taxon>Eukaryota</taxon>
        <taxon>Metazoa</taxon>
        <taxon>Ecdysozoa</taxon>
        <taxon>Nematoda</taxon>
        <taxon>Chromadorea</taxon>
        <taxon>Rhabditida</taxon>
        <taxon>Tylenchina</taxon>
        <taxon>Tylenchomorpha</taxon>
        <taxon>Tylenchoidea</taxon>
        <taxon>Meloidogynidae</taxon>
        <taxon>Meloidogyninae</taxon>
        <taxon>Meloidogyne</taxon>
        <taxon>Meloidogyne incognita group</taxon>
    </lineage>
</organism>